<feature type="transmembrane region" description="Helical" evidence="1">
    <location>
        <begin position="81"/>
        <end position="101"/>
    </location>
</feature>
<reference evidence="2 3" key="1">
    <citation type="submission" date="2024-08" db="EMBL/GenBank/DDBJ databases">
        <authorList>
            <person name="Cucini C."/>
            <person name="Frati F."/>
        </authorList>
    </citation>
    <scope>NUCLEOTIDE SEQUENCE [LARGE SCALE GENOMIC DNA]</scope>
</reference>
<name>A0ABP1RIU5_9HEXA</name>
<keyword evidence="1" id="KW-0812">Transmembrane</keyword>
<organism evidence="2 3">
    <name type="scientific">Orchesella dallaii</name>
    <dbReference type="NCBI Taxonomy" id="48710"/>
    <lineage>
        <taxon>Eukaryota</taxon>
        <taxon>Metazoa</taxon>
        <taxon>Ecdysozoa</taxon>
        <taxon>Arthropoda</taxon>
        <taxon>Hexapoda</taxon>
        <taxon>Collembola</taxon>
        <taxon>Entomobryomorpha</taxon>
        <taxon>Entomobryoidea</taxon>
        <taxon>Orchesellidae</taxon>
        <taxon>Orchesellinae</taxon>
        <taxon>Orchesella</taxon>
    </lineage>
</organism>
<proteinExistence type="predicted"/>
<dbReference type="EMBL" id="CAXLJM020000075">
    <property type="protein sequence ID" value="CAL8128928.1"/>
    <property type="molecule type" value="Genomic_DNA"/>
</dbReference>
<comment type="caution">
    <text evidence="2">The sequence shown here is derived from an EMBL/GenBank/DDBJ whole genome shotgun (WGS) entry which is preliminary data.</text>
</comment>
<evidence type="ECO:0000256" key="1">
    <source>
        <dbReference type="SAM" id="Phobius"/>
    </source>
</evidence>
<gene>
    <name evidence="2" type="ORF">ODALV1_LOCUS22688</name>
</gene>
<feature type="transmembrane region" description="Helical" evidence="1">
    <location>
        <begin position="30"/>
        <end position="52"/>
    </location>
</feature>
<sequence length="387" mass="45085">MYSEDLNDLISYCRNENHESQDTINAFSHWILPFTFSLWIVCFIVLSIPGFVTYCLTKSVLDSVSVLIGVVGVVLKQYTNIVGKELLVFTSFFALIACSFYESQITSLAIVQLPPPIIQSLEELINKGYKILTTQEQEDFFVDLKLDFKIRNMLDVLNQSWYKYAGEYDDLWYVTDLEVKLLANSNGSQSYAEIKVEKVMPFNVWYKTELIRKYTGVSEYACYSIPDKIGTTQTNWNTNVKNRHWLQMSLSYMNAAGLPQIWDNWSYWWIRLHYIMNERELQEQGRWLGDSLFHEKELGPALIKIHELRGFLVLAFFPATLSIVLLVLEICRRIVENKNENKVVIIVPTTTRKTGRYAIAFRNCYGSLLKFVVIPQNCRRFPNDCHK</sequence>
<dbReference type="Proteomes" id="UP001642540">
    <property type="component" value="Unassembled WGS sequence"/>
</dbReference>
<keyword evidence="3" id="KW-1185">Reference proteome</keyword>
<keyword evidence="1" id="KW-0472">Membrane</keyword>
<evidence type="ECO:0000313" key="2">
    <source>
        <dbReference type="EMBL" id="CAL8128928.1"/>
    </source>
</evidence>
<accession>A0ABP1RIU5</accession>
<protein>
    <submittedName>
        <fullName evidence="2">Uncharacterized protein</fullName>
    </submittedName>
</protein>
<evidence type="ECO:0000313" key="3">
    <source>
        <dbReference type="Proteomes" id="UP001642540"/>
    </source>
</evidence>
<feature type="transmembrane region" description="Helical" evidence="1">
    <location>
        <begin position="310"/>
        <end position="328"/>
    </location>
</feature>
<keyword evidence="1" id="KW-1133">Transmembrane helix</keyword>